<reference evidence="15" key="2">
    <citation type="submission" date="2020-10" db="UniProtKB">
        <authorList>
            <consortium name="WormBaseParasite"/>
        </authorList>
    </citation>
    <scope>IDENTIFICATION</scope>
</reference>
<name>A0A7E4V9P4_PANRE</name>
<dbReference type="GO" id="GO:0005921">
    <property type="term" value="C:gap junction"/>
    <property type="evidence" value="ECO:0007669"/>
    <property type="project" value="UniProtKB-SubCell"/>
</dbReference>
<dbReference type="GO" id="GO:0005243">
    <property type="term" value="F:gap junction channel activity"/>
    <property type="evidence" value="ECO:0007669"/>
    <property type="project" value="TreeGrafter"/>
</dbReference>
<dbReference type="GO" id="GO:0034220">
    <property type="term" value="P:monoatomic ion transmembrane transport"/>
    <property type="evidence" value="ECO:0007669"/>
    <property type="project" value="UniProtKB-KW"/>
</dbReference>
<keyword evidence="4" id="KW-1003">Cell membrane</keyword>
<keyword evidence="14" id="KW-1185">Reference proteome</keyword>
<keyword evidence="13" id="KW-0175">Coiled coil</keyword>
<keyword evidence="8 12" id="KW-1133">Transmembrane helix</keyword>
<dbReference type="Proteomes" id="UP000492821">
    <property type="component" value="Unassembled WGS sequence"/>
</dbReference>
<keyword evidence="3 12" id="KW-0813">Transport</keyword>
<keyword evidence="5 12" id="KW-0812">Transmembrane</keyword>
<feature type="transmembrane region" description="Helical" evidence="12">
    <location>
        <begin position="28"/>
        <end position="47"/>
    </location>
</feature>
<keyword evidence="7" id="KW-0965">Cell junction</keyword>
<dbReference type="GO" id="GO:0005886">
    <property type="term" value="C:plasma membrane"/>
    <property type="evidence" value="ECO:0007669"/>
    <property type="project" value="UniProtKB-SubCell"/>
</dbReference>
<keyword evidence="10 12" id="KW-0472">Membrane</keyword>
<evidence type="ECO:0000313" key="15">
    <source>
        <dbReference type="WBParaSite" id="Pan_g18241.t1"/>
    </source>
</evidence>
<evidence type="ECO:0000256" key="6">
    <source>
        <dbReference type="ARBA" id="ARBA00022868"/>
    </source>
</evidence>
<comment type="similarity">
    <text evidence="12">Belongs to the pannexin family.</text>
</comment>
<evidence type="ECO:0000313" key="14">
    <source>
        <dbReference type="Proteomes" id="UP000492821"/>
    </source>
</evidence>
<evidence type="ECO:0000256" key="10">
    <source>
        <dbReference type="ARBA" id="ARBA00023136"/>
    </source>
</evidence>
<sequence length="471" mass="55030">MNVIGTALNKVTKPLRNGDRVDRWNHKITPYLLFTAGAITFTLHYGGSPMHCWPKGNWDSPWKQYAADFCFIDGTRYVNTSELLPNRHDLEDMPKMNFYQWLPFIFALMGFIALAPRYLWKAINDASYLCLKECCDMAVDKFRKTTDASNPALLPMYDHLLEAFERKHPETAIVNRSHMNLVINFWNRFISNKFLTLGYLFGKVLNIIVIFVLLQMLNVYVANQRDLDFGFNVITKLLNLQTWEHTGFFPRVSICNFDVRIKGDTEESTLWEHHIAQCVLVYHMVVEKVFILIWFWLVAVQALNFYSLAAWMYAFTPFSSWNYVDELVDYCVLFPRDIAPEPLAEIKAKYNHLTTMLDDIAEHSGKYKYDETFQALKDEYDEEEAEYKALVERQMETRCTEIRAFNSRKDELLSDFLKFIGSDGILALRMFEANASTRFASITASKLFWKFSKSYKAHSEPETPKSEETFS</sequence>
<evidence type="ECO:0000256" key="13">
    <source>
        <dbReference type="SAM" id="Coils"/>
    </source>
</evidence>
<evidence type="ECO:0000256" key="1">
    <source>
        <dbReference type="ARBA" id="ARBA00004610"/>
    </source>
</evidence>
<gene>
    <name evidence="12" type="primary">inx</name>
</gene>
<feature type="transmembrane region" description="Helical" evidence="12">
    <location>
        <begin position="289"/>
        <end position="313"/>
    </location>
</feature>
<comment type="function">
    <text evidence="12">Structural component of the gap junctions.</text>
</comment>
<dbReference type="AlphaFoldDB" id="A0A7E4V9P4"/>
<protein>
    <recommendedName>
        <fullName evidence="12">Innexin</fullName>
    </recommendedName>
</protein>
<reference evidence="14" key="1">
    <citation type="journal article" date="2013" name="Genetics">
        <title>The draft genome and transcriptome of Panagrellus redivivus are shaped by the harsh demands of a free-living lifestyle.</title>
        <authorList>
            <person name="Srinivasan J."/>
            <person name="Dillman A.R."/>
            <person name="Macchietto M.G."/>
            <person name="Heikkinen L."/>
            <person name="Lakso M."/>
            <person name="Fracchia K.M."/>
            <person name="Antoshechkin I."/>
            <person name="Mortazavi A."/>
            <person name="Wong G."/>
            <person name="Sternberg P.W."/>
        </authorList>
    </citation>
    <scope>NUCLEOTIDE SEQUENCE [LARGE SCALE GENOMIC DNA]</scope>
    <source>
        <strain evidence="14">MT8872</strain>
    </source>
</reference>
<keyword evidence="6" id="KW-0303">Gap junction</keyword>
<evidence type="ECO:0000256" key="5">
    <source>
        <dbReference type="ARBA" id="ARBA00022692"/>
    </source>
</evidence>
<proteinExistence type="inferred from homology"/>
<keyword evidence="9 12" id="KW-0406">Ion transport</keyword>
<organism evidence="14 15">
    <name type="scientific">Panagrellus redivivus</name>
    <name type="common">Microworm</name>
    <dbReference type="NCBI Taxonomy" id="6233"/>
    <lineage>
        <taxon>Eukaryota</taxon>
        <taxon>Metazoa</taxon>
        <taxon>Ecdysozoa</taxon>
        <taxon>Nematoda</taxon>
        <taxon>Chromadorea</taxon>
        <taxon>Rhabditida</taxon>
        <taxon>Tylenchina</taxon>
        <taxon>Panagrolaimomorpha</taxon>
        <taxon>Panagrolaimoidea</taxon>
        <taxon>Panagrolaimidae</taxon>
        <taxon>Panagrellus</taxon>
    </lineage>
</organism>
<evidence type="ECO:0000256" key="4">
    <source>
        <dbReference type="ARBA" id="ARBA00022475"/>
    </source>
</evidence>
<dbReference type="InterPro" id="IPR000990">
    <property type="entry name" value="Innexin"/>
</dbReference>
<evidence type="ECO:0000256" key="7">
    <source>
        <dbReference type="ARBA" id="ARBA00022949"/>
    </source>
</evidence>
<accession>A0A7E4V9P4</accession>
<dbReference type="PANTHER" id="PTHR11893:SF36">
    <property type="entry name" value="INNEXIN-5"/>
    <property type="match status" value="1"/>
</dbReference>
<evidence type="ECO:0000256" key="3">
    <source>
        <dbReference type="ARBA" id="ARBA00022448"/>
    </source>
</evidence>
<feature type="transmembrane region" description="Helical" evidence="12">
    <location>
        <begin position="194"/>
        <end position="217"/>
    </location>
</feature>
<dbReference type="Pfam" id="PF00876">
    <property type="entry name" value="Innexin"/>
    <property type="match status" value="1"/>
</dbReference>
<dbReference type="PANTHER" id="PTHR11893">
    <property type="entry name" value="INNEXIN"/>
    <property type="match status" value="1"/>
</dbReference>
<dbReference type="WBParaSite" id="Pan_g18241.t1">
    <property type="protein sequence ID" value="Pan_g18241.t1"/>
    <property type="gene ID" value="Pan_g18241"/>
</dbReference>
<evidence type="ECO:0000256" key="2">
    <source>
        <dbReference type="ARBA" id="ARBA00004651"/>
    </source>
</evidence>
<feature type="coiled-coil region" evidence="13">
    <location>
        <begin position="366"/>
        <end position="393"/>
    </location>
</feature>
<evidence type="ECO:0000256" key="8">
    <source>
        <dbReference type="ARBA" id="ARBA00022989"/>
    </source>
</evidence>
<comment type="subcellular location">
    <subcellularLocation>
        <location evidence="1">Cell junction</location>
        <location evidence="1">Gap junction</location>
    </subcellularLocation>
    <subcellularLocation>
        <location evidence="2 12">Cell membrane</location>
        <topology evidence="2 12">Multi-pass membrane protein</topology>
    </subcellularLocation>
</comment>
<dbReference type="PROSITE" id="PS51013">
    <property type="entry name" value="PANNEXIN"/>
    <property type="match status" value="1"/>
</dbReference>
<feature type="transmembrane region" description="Helical" evidence="12">
    <location>
        <begin position="98"/>
        <end position="119"/>
    </location>
</feature>
<evidence type="ECO:0000256" key="9">
    <source>
        <dbReference type="ARBA" id="ARBA00023065"/>
    </source>
</evidence>
<keyword evidence="11 12" id="KW-0407">Ion channel</keyword>
<dbReference type="PRINTS" id="PR01262">
    <property type="entry name" value="INNEXIN"/>
</dbReference>
<evidence type="ECO:0000256" key="12">
    <source>
        <dbReference type="RuleBase" id="RU010713"/>
    </source>
</evidence>
<evidence type="ECO:0000256" key="11">
    <source>
        <dbReference type="ARBA" id="ARBA00023303"/>
    </source>
</evidence>